<gene>
    <name evidence="3" type="ORF">HMPREF0551_0535</name>
</gene>
<sequence length="190" mass="19895">MRIARLPVALATAFALVALPGAAAAVEYTKMEPAGSKVAFQYQQLGVKLDGHFKQFSGQVSFDPAKPQTGKASLDVELGSVDAGSPDADSEVVTAPWFNVEKFPKAHFESTSITAKGGDSYEIAGKLTIKGTTKDVSFPATFKADGNKGTFSGSLSIKRGDFAIGEGDWASTDIVAGDVTIRFDLNVAAQ</sequence>
<reference evidence="3 4" key="1">
    <citation type="submission" date="2010-12" db="EMBL/GenBank/DDBJ databases">
        <authorList>
            <person name="Muzny D."/>
            <person name="Qin X."/>
            <person name="Deng J."/>
            <person name="Jiang H."/>
            <person name="Liu Y."/>
            <person name="Qu J."/>
            <person name="Song X.-Z."/>
            <person name="Zhang L."/>
            <person name="Thornton R."/>
            <person name="Coyle M."/>
            <person name="Francisco L."/>
            <person name="Jackson L."/>
            <person name="Javaid M."/>
            <person name="Korchina V."/>
            <person name="Kovar C."/>
            <person name="Mata R."/>
            <person name="Mathew T."/>
            <person name="Ngo R."/>
            <person name="Nguyen L."/>
            <person name="Nguyen N."/>
            <person name="Okwuonu G."/>
            <person name="Ongeri F."/>
            <person name="Pham C."/>
            <person name="Simmons D."/>
            <person name="Wilczek-Boney K."/>
            <person name="Hale W."/>
            <person name="Jakkamsetti A."/>
            <person name="Pham P."/>
            <person name="Ruth R."/>
            <person name="San Lucas F."/>
            <person name="Warren J."/>
            <person name="Zhang J."/>
            <person name="Zhao Z."/>
            <person name="Zhou C."/>
            <person name="Zhu D."/>
            <person name="Lee S."/>
            <person name="Bess C."/>
            <person name="Blankenburg K."/>
            <person name="Forbes L."/>
            <person name="Fu Q."/>
            <person name="Gubbala S."/>
            <person name="Hirani K."/>
            <person name="Jayaseelan J.C."/>
            <person name="Lara F."/>
            <person name="Munidasa M."/>
            <person name="Palculict T."/>
            <person name="Patil S."/>
            <person name="Pu L.-L."/>
            <person name="Saada N."/>
            <person name="Tang L."/>
            <person name="Weissenberger G."/>
            <person name="Zhu Y."/>
            <person name="Hemphill L."/>
            <person name="Shang Y."/>
            <person name="Youmans B."/>
            <person name="Ayvaz T."/>
            <person name="Ross M."/>
            <person name="Santibanez J."/>
            <person name="Aqrawi P."/>
            <person name="Gross S."/>
            <person name="Joshi V."/>
            <person name="Fowler G."/>
            <person name="Nazareth L."/>
            <person name="Reid J."/>
            <person name="Worley K."/>
            <person name="Petrosino J."/>
            <person name="Highlander S."/>
            <person name="Gibbs R."/>
        </authorList>
    </citation>
    <scope>NUCLEOTIDE SEQUENCE [LARGE SCALE GENOMIC DNA]</scope>
    <source>
        <strain evidence="3 4">ATCC 51599</strain>
    </source>
</reference>
<feature type="signal peptide" evidence="1">
    <location>
        <begin position="1"/>
        <end position="24"/>
    </location>
</feature>
<dbReference type="Pfam" id="PF04264">
    <property type="entry name" value="YceI"/>
    <property type="match status" value="1"/>
</dbReference>
<name>E7RV23_9BURK</name>
<dbReference type="EMBL" id="AEQP01000002">
    <property type="protein sequence ID" value="EFV95627.1"/>
    <property type="molecule type" value="Genomic_DNA"/>
</dbReference>
<comment type="caution">
    <text evidence="3">The sequence shown here is derived from an EMBL/GenBank/DDBJ whole genome shotgun (WGS) entry which is preliminary data.</text>
</comment>
<keyword evidence="4" id="KW-1185">Reference proteome</keyword>
<dbReference type="eggNOG" id="COG2353">
    <property type="taxonomic scope" value="Bacteria"/>
</dbReference>
<dbReference type="HOGENOM" id="CLU_071003_5_1_4"/>
<accession>E7RV23</accession>
<dbReference type="AlphaFoldDB" id="E7RV23"/>
<evidence type="ECO:0000256" key="1">
    <source>
        <dbReference type="SAM" id="SignalP"/>
    </source>
</evidence>
<protein>
    <submittedName>
        <fullName evidence="3">YceI-like domain protein</fullName>
    </submittedName>
</protein>
<evidence type="ECO:0000313" key="3">
    <source>
        <dbReference type="EMBL" id="EFV95627.1"/>
    </source>
</evidence>
<evidence type="ECO:0000259" key="2">
    <source>
        <dbReference type="SMART" id="SM00867"/>
    </source>
</evidence>
<dbReference type="Proteomes" id="UP000011021">
    <property type="component" value="Unassembled WGS sequence"/>
</dbReference>
<dbReference type="STRING" id="887898.HMPREF0551_0535"/>
<dbReference type="RefSeq" id="WP_005672561.1">
    <property type="nucleotide sequence ID" value="NZ_CP146288.1"/>
</dbReference>
<dbReference type="InterPro" id="IPR036761">
    <property type="entry name" value="TTHA0802/YceI-like_sf"/>
</dbReference>
<proteinExistence type="predicted"/>
<evidence type="ECO:0000313" key="4">
    <source>
        <dbReference type="Proteomes" id="UP000011021"/>
    </source>
</evidence>
<organism evidence="3 4">
    <name type="scientific">Lautropia mirabilis ATCC 51599</name>
    <dbReference type="NCBI Taxonomy" id="887898"/>
    <lineage>
        <taxon>Bacteria</taxon>
        <taxon>Pseudomonadati</taxon>
        <taxon>Pseudomonadota</taxon>
        <taxon>Betaproteobacteria</taxon>
        <taxon>Burkholderiales</taxon>
        <taxon>Burkholderiaceae</taxon>
        <taxon>Lautropia</taxon>
    </lineage>
</organism>
<dbReference type="SUPFAM" id="SSF101874">
    <property type="entry name" value="YceI-like"/>
    <property type="match status" value="1"/>
</dbReference>
<keyword evidence="1" id="KW-0732">Signal</keyword>
<dbReference type="Gene3D" id="2.40.128.110">
    <property type="entry name" value="Lipid/polyisoprenoid-binding, YceI-like"/>
    <property type="match status" value="1"/>
</dbReference>
<dbReference type="PANTHER" id="PTHR34406">
    <property type="entry name" value="PROTEIN YCEI"/>
    <property type="match status" value="1"/>
</dbReference>
<dbReference type="PANTHER" id="PTHR34406:SF1">
    <property type="entry name" value="PROTEIN YCEI"/>
    <property type="match status" value="1"/>
</dbReference>
<feature type="chain" id="PRO_5003224274" evidence="1">
    <location>
        <begin position="25"/>
        <end position="190"/>
    </location>
</feature>
<dbReference type="InterPro" id="IPR007372">
    <property type="entry name" value="Lipid/polyisoprenoid-bd_YceI"/>
</dbReference>
<feature type="domain" description="Lipid/polyisoprenoid-binding YceI-like" evidence="2">
    <location>
        <begin position="28"/>
        <end position="188"/>
    </location>
</feature>
<dbReference type="SMART" id="SM00867">
    <property type="entry name" value="YceI"/>
    <property type="match status" value="1"/>
</dbReference>